<dbReference type="GO" id="GO:0009288">
    <property type="term" value="C:bacterial-type flagellum"/>
    <property type="evidence" value="ECO:0007669"/>
    <property type="project" value="InterPro"/>
</dbReference>
<dbReference type="GO" id="GO:0044781">
    <property type="term" value="P:bacterial-type flagellum organization"/>
    <property type="evidence" value="ECO:0007669"/>
    <property type="project" value="UniProtKB-KW"/>
</dbReference>
<dbReference type="PANTHER" id="PTHR38786">
    <property type="entry name" value="FLAGELLAR FLIJ PROTEIN"/>
    <property type="match status" value="1"/>
</dbReference>
<evidence type="ECO:0000256" key="7">
    <source>
        <dbReference type="ARBA" id="ARBA00022795"/>
    </source>
</evidence>
<dbReference type="Proteomes" id="UP000464787">
    <property type="component" value="Chromosome"/>
</dbReference>
<dbReference type="EMBL" id="CP047650">
    <property type="protein sequence ID" value="QHI97942.1"/>
    <property type="molecule type" value="Genomic_DNA"/>
</dbReference>
<keyword evidence="14" id="KW-1185">Reference proteome</keyword>
<keyword evidence="6" id="KW-0145">Chemotaxis</keyword>
<gene>
    <name evidence="13" type="primary">fliJ</name>
    <name evidence="13" type="ORF">GT347_08020</name>
</gene>
<dbReference type="GO" id="GO:0071973">
    <property type="term" value="P:bacterial-type flagellum-dependent cell motility"/>
    <property type="evidence" value="ECO:0007669"/>
    <property type="project" value="InterPro"/>
</dbReference>
<keyword evidence="8" id="KW-0653">Protein transport</keyword>
<dbReference type="GO" id="GO:0015031">
    <property type="term" value="P:protein transport"/>
    <property type="evidence" value="ECO:0007669"/>
    <property type="project" value="UniProtKB-KW"/>
</dbReference>
<proteinExistence type="inferred from homology"/>
<dbReference type="NCBIfam" id="TIGR02473">
    <property type="entry name" value="flagell_FliJ"/>
    <property type="match status" value="1"/>
</dbReference>
<evidence type="ECO:0000256" key="11">
    <source>
        <dbReference type="SAM" id="Coils"/>
    </source>
</evidence>
<keyword evidence="13" id="KW-0969">Cilium</keyword>
<protein>
    <recommendedName>
        <fullName evidence="3">Flagellar FliJ protein</fullName>
    </recommendedName>
</protein>
<dbReference type="KEGG" id="xyk:GT347_08020"/>
<keyword evidence="9" id="KW-0472">Membrane</keyword>
<dbReference type="RefSeq" id="WP_160551459.1">
    <property type="nucleotide sequence ID" value="NZ_CP047650.1"/>
</dbReference>
<keyword evidence="10" id="KW-1006">Bacterial flagellum protein export</keyword>
<keyword evidence="4" id="KW-0813">Transport</keyword>
<evidence type="ECO:0000313" key="13">
    <source>
        <dbReference type="EMBL" id="QHI97942.1"/>
    </source>
</evidence>
<dbReference type="Pfam" id="PF02050">
    <property type="entry name" value="FliJ"/>
    <property type="match status" value="1"/>
</dbReference>
<reference evidence="13 14" key="1">
    <citation type="submission" date="2020-01" db="EMBL/GenBank/DDBJ databases">
        <title>Genome sequencing of strain KACC 21265.</title>
        <authorList>
            <person name="Heo J."/>
            <person name="Kim S.-J."/>
            <person name="Kim J.-S."/>
            <person name="Hong S.-B."/>
            <person name="Kwon S.-W."/>
        </authorList>
    </citation>
    <scope>NUCLEOTIDE SEQUENCE [LARGE SCALE GENOMIC DNA]</scope>
    <source>
        <strain evidence="13 14">KACC 21265</strain>
    </source>
</reference>
<keyword evidence="13" id="KW-0966">Cell projection</keyword>
<feature type="region of interest" description="Disordered" evidence="12">
    <location>
        <begin position="1"/>
        <end position="36"/>
    </location>
</feature>
<evidence type="ECO:0000256" key="3">
    <source>
        <dbReference type="ARBA" id="ARBA00020392"/>
    </source>
</evidence>
<evidence type="ECO:0000256" key="9">
    <source>
        <dbReference type="ARBA" id="ARBA00023136"/>
    </source>
</evidence>
<comment type="similarity">
    <text evidence="2">Belongs to the FliJ family.</text>
</comment>
<feature type="coiled-coil region" evidence="11">
    <location>
        <begin position="89"/>
        <end position="137"/>
    </location>
</feature>
<keyword evidence="11" id="KW-0175">Coiled coil</keyword>
<sequence>MSANKGRGMQIATDMARRKRDAAAADLSRGRAAERAAHNQFEQLTAYARETESRWTEQARVLATPELMSHHYQFMTRLHHAIHLQRDVLQQHGRQIELLTARVREAELRLCSLQMVIDRQRLEAERLMQKREQKQTDEMAANLFRRTAAAAIEGSSR</sequence>
<evidence type="ECO:0000313" key="14">
    <source>
        <dbReference type="Proteomes" id="UP000464787"/>
    </source>
</evidence>
<keyword evidence="13" id="KW-0282">Flagellum</keyword>
<evidence type="ECO:0000256" key="12">
    <source>
        <dbReference type="SAM" id="MobiDB-lite"/>
    </source>
</evidence>
<dbReference type="InterPro" id="IPR052570">
    <property type="entry name" value="FliJ"/>
</dbReference>
<accession>A0A857J4H4</accession>
<dbReference type="InterPro" id="IPR053716">
    <property type="entry name" value="Flag_assembly_chemotaxis_eff"/>
</dbReference>
<keyword evidence="5" id="KW-1003">Cell membrane</keyword>
<dbReference type="PANTHER" id="PTHR38786:SF1">
    <property type="entry name" value="FLAGELLAR FLIJ PROTEIN"/>
    <property type="match status" value="1"/>
</dbReference>
<organism evidence="13 14">
    <name type="scientific">Xylophilus rhododendri</name>
    <dbReference type="NCBI Taxonomy" id="2697032"/>
    <lineage>
        <taxon>Bacteria</taxon>
        <taxon>Pseudomonadati</taxon>
        <taxon>Pseudomonadota</taxon>
        <taxon>Betaproteobacteria</taxon>
        <taxon>Burkholderiales</taxon>
        <taxon>Xylophilus</taxon>
    </lineage>
</organism>
<dbReference type="GO" id="GO:0006935">
    <property type="term" value="P:chemotaxis"/>
    <property type="evidence" value="ECO:0007669"/>
    <property type="project" value="UniProtKB-KW"/>
</dbReference>
<dbReference type="GO" id="GO:0005886">
    <property type="term" value="C:plasma membrane"/>
    <property type="evidence" value="ECO:0007669"/>
    <property type="project" value="UniProtKB-SubCell"/>
</dbReference>
<evidence type="ECO:0000256" key="10">
    <source>
        <dbReference type="ARBA" id="ARBA00023225"/>
    </source>
</evidence>
<keyword evidence="7" id="KW-1005">Bacterial flagellum biogenesis</keyword>
<dbReference type="AlphaFoldDB" id="A0A857J4H4"/>
<comment type="subcellular location">
    <subcellularLocation>
        <location evidence="1">Cell membrane</location>
        <topology evidence="1">Peripheral membrane protein</topology>
        <orientation evidence="1">Cytoplasmic side</orientation>
    </subcellularLocation>
</comment>
<evidence type="ECO:0000256" key="1">
    <source>
        <dbReference type="ARBA" id="ARBA00004413"/>
    </source>
</evidence>
<dbReference type="InterPro" id="IPR012823">
    <property type="entry name" value="Flagell_FliJ"/>
</dbReference>
<evidence type="ECO:0000256" key="4">
    <source>
        <dbReference type="ARBA" id="ARBA00022448"/>
    </source>
</evidence>
<dbReference type="Gene3D" id="1.10.287.1700">
    <property type="match status" value="1"/>
</dbReference>
<name>A0A857J4H4_9BURK</name>
<evidence type="ECO:0000256" key="2">
    <source>
        <dbReference type="ARBA" id="ARBA00010004"/>
    </source>
</evidence>
<evidence type="ECO:0000256" key="8">
    <source>
        <dbReference type="ARBA" id="ARBA00022927"/>
    </source>
</evidence>
<evidence type="ECO:0000256" key="5">
    <source>
        <dbReference type="ARBA" id="ARBA00022475"/>
    </source>
</evidence>
<evidence type="ECO:0000256" key="6">
    <source>
        <dbReference type="ARBA" id="ARBA00022500"/>
    </source>
</evidence>